<evidence type="ECO:0000313" key="6">
    <source>
        <dbReference type="Proteomes" id="UP000678499"/>
    </source>
</evidence>
<dbReference type="Proteomes" id="UP000678499">
    <property type="component" value="Unassembled WGS sequence"/>
</dbReference>
<dbReference type="OrthoDB" id="10063723at2759"/>
<dbReference type="InterPro" id="IPR044957">
    <property type="entry name" value="Ribosomal_bL32_bact"/>
</dbReference>
<dbReference type="GO" id="GO:0009317">
    <property type="term" value="C:acetyl-CoA carboxylase complex"/>
    <property type="evidence" value="ECO:0007669"/>
    <property type="project" value="InterPro"/>
</dbReference>
<dbReference type="GO" id="GO:0015934">
    <property type="term" value="C:large ribosomal subunit"/>
    <property type="evidence" value="ECO:0007669"/>
    <property type="project" value="InterPro"/>
</dbReference>
<evidence type="ECO:0000256" key="2">
    <source>
        <dbReference type="ARBA" id="ARBA00022980"/>
    </source>
</evidence>
<feature type="non-terminal residue" evidence="5">
    <location>
        <position position="133"/>
    </location>
</feature>
<dbReference type="GO" id="GO:0003735">
    <property type="term" value="F:structural constituent of ribosome"/>
    <property type="evidence" value="ECO:0007669"/>
    <property type="project" value="InterPro"/>
</dbReference>
<evidence type="ECO:0000256" key="3">
    <source>
        <dbReference type="ARBA" id="ARBA00023274"/>
    </source>
</evidence>
<evidence type="ECO:0000313" key="5">
    <source>
        <dbReference type="EMBL" id="CAD7286009.1"/>
    </source>
</evidence>
<protein>
    <submittedName>
        <fullName evidence="5">Uncharacterized protein</fullName>
    </submittedName>
</protein>
<proteinExistence type="inferred from homology"/>
<dbReference type="AlphaFoldDB" id="A0A7R9GMJ8"/>
<keyword evidence="6" id="KW-1185">Reference proteome</keyword>
<comment type="similarity">
    <text evidence="1">Belongs to the bacterial ribosomal protein bL32 family.</text>
</comment>
<organism evidence="5">
    <name type="scientific">Notodromas monacha</name>
    <dbReference type="NCBI Taxonomy" id="399045"/>
    <lineage>
        <taxon>Eukaryota</taxon>
        <taxon>Metazoa</taxon>
        <taxon>Ecdysozoa</taxon>
        <taxon>Arthropoda</taxon>
        <taxon>Crustacea</taxon>
        <taxon>Oligostraca</taxon>
        <taxon>Ostracoda</taxon>
        <taxon>Podocopa</taxon>
        <taxon>Podocopida</taxon>
        <taxon>Cypridocopina</taxon>
        <taxon>Cypridoidea</taxon>
        <taxon>Cyprididae</taxon>
        <taxon>Notodromas</taxon>
    </lineage>
</organism>
<keyword evidence="3" id="KW-0687">Ribonucleoprotein</keyword>
<dbReference type="InterPro" id="IPR002677">
    <property type="entry name" value="Ribosomal_bL32"/>
</dbReference>
<dbReference type="NCBIfam" id="TIGR01031">
    <property type="entry name" value="rpmF_bact"/>
    <property type="match status" value="1"/>
</dbReference>
<accession>A0A7R9GMJ8</accession>
<dbReference type="PRINTS" id="PR01071">
    <property type="entry name" value="ACOABIOTINCC"/>
</dbReference>
<dbReference type="EMBL" id="OA918786">
    <property type="protein sequence ID" value="CAD7286009.1"/>
    <property type="molecule type" value="Genomic_DNA"/>
</dbReference>
<feature type="compositionally biased region" description="Basic residues" evidence="4">
    <location>
        <begin position="1"/>
        <end position="20"/>
    </location>
</feature>
<dbReference type="Pfam" id="PF01783">
    <property type="entry name" value="Ribosomal_L32p"/>
    <property type="match status" value="1"/>
</dbReference>
<dbReference type="GO" id="GO:0006412">
    <property type="term" value="P:translation"/>
    <property type="evidence" value="ECO:0007669"/>
    <property type="project" value="InterPro"/>
</dbReference>
<feature type="compositionally biased region" description="Polar residues" evidence="4">
    <location>
        <begin position="75"/>
        <end position="84"/>
    </location>
</feature>
<feature type="region of interest" description="Disordered" evidence="4">
    <location>
        <begin position="72"/>
        <end position="91"/>
    </location>
</feature>
<dbReference type="GO" id="GO:0006633">
    <property type="term" value="P:fatty acid biosynthetic process"/>
    <property type="evidence" value="ECO:0007669"/>
    <property type="project" value="InterPro"/>
</dbReference>
<feature type="region of interest" description="Disordered" evidence="4">
    <location>
        <begin position="1"/>
        <end position="22"/>
    </location>
</feature>
<dbReference type="PANTHER" id="PTHR35534:SF1">
    <property type="entry name" value="LARGE RIBOSOMAL SUBUNIT PROTEIN BL32"/>
    <property type="match status" value="1"/>
</dbReference>
<dbReference type="EMBL" id="CAJPEX010036749">
    <property type="protein sequence ID" value="CAG0926161.1"/>
    <property type="molecule type" value="Genomic_DNA"/>
</dbReference>
<evidence type="ECO:0000256" key="1">
    <source>
        <dbReference type="ARBA" id="ARBA00008560"/>
    </source>
</evidence>
<name>A0A7R9GMJ8_9CRUS</name>
<dbReference type="HAMAP" id="MF_00340">
    <property type="entry name" value="Ribosomal_bL32"/>
    <property type="match status" value="1"/>
</dbReference>
<keyword evidence="2" id="KW-0689">Ribosomal protein</keyword>
<reference evidence="5" key="1">
    <citation type="submission" date="2020-11" db="EMBL/GenBank/DDBJ databases">
        <authorList>
            <person name="Tran Van P."/>
        </authorList>
    </citation>
    <scope>NUCLEOTIDE SEQUENCE</scope>
</reference>
<dbReference type="Gene3D" id="2.40.50.100">
    <property type="match status" value="1"/>
</dbReference>
<dbReference type="SUPFAM" id="SSF57829">
    <property type="entry name" value="Zn-binding ribosomal proteins"/>
    <property type="match status" value="1"/>
</dbReference>
<dbReference type="PANTHER" id="PTHR35534">
    <property type="entry name" value="50S RIBOSOMAL PROTEIN L32"/>
    <property type="match status" value="1"/>
</dbReference>
<evidence type="ECO:0000256" key="4">
    <source>
        <dbReference type="SAM" id="MobiDB-lite"/>
    </source>
</evidence>
<gene>
    <name evidence="5" type="ORF">NMOB1V02_LOCUS13611</name>
</gene>
<dbReference type="GO" id="GO:0003989">
    <property type="term" value="F:acetyl-CoA carboxylase activity"/>
    <property type="evidence" value="ECO:0007669"/>
    <property type="project" value="InterPro"/>
</dbReference>
<sequence>MAHPKRRQSTTRRDKRRTHYKASIPQLAKCSTTGEYHSDVAEVKLKLKDIEISVKTPSAFPAPVVGSGASFVSAAPSTSTPEKVSTSSMSNDSSAIASNLITIKSPMIGTFYRRPTPEKPNFVEVGTEVSTGS</sequence>
<feature type="region of interest" description="Disordered" evidence="4">
    <location>
        <begin position="113"/>
        <end position="133"/>
    </location>
</feature>
<dbReference type="InterPro" id="IPR011332">
    <property type="entry name" value="Ribosomal_zn-bd"/>
</dbReference>
<dbReference type="InterPro" id="IPR001249">
    <property type="entry name" value="AcCoA_biotinCC"/>
</dbReference>